<accession>A0ABU6Q6W9</accession>
<dbReference type="PANTHER" id="PTHR31009">
    <property type="entry name" value="S-ADENOSYL-L-METHIONINE:CARBOXYL METHYLTRANSFERASE FAMILY PROTEIN"/>
    <property type="match status" value="1"/>
</dbReference>
<organism evidence="5 6">
    <name type="scientific">Stylosanthes scabra</name>
    <dbReference type="NCBI Taxonomy" id="79078"/>
    <lineage>
        <taxon>Eukaryota</taxon>
        <taxon>Viridiplantae</taxon>
        <taxon>Streptophyta</taxon>
        <taxon>Embryophyta</taxon>
        <taxon>Tracheophyta</taxon>
        <taxon>Spermatophyta</taxon>
        <taxon>Magnoliopsida</taxon>
        <taxon>eudicotyledons</taxon>
        <taxon>Gunneridae</taxon>
        <taxon>Pentapetalae</taxon>
        <taxon>rosids</taxon>
        <taxon>fabids</taxon>
        <taxon>Fabales</taxon>
        <taxon>Fabaceae</taxon>
        <taxon>Papilionoideae</taxon>
        <taxon>50 kb inversion clade</taxon>
        <taxon>dalbergioids sensu lato</taxon>
        <taxon>Dalbergieae</taxon>
        <taxon>Pterocarpus clade</taxon>
        <taxon>Stylosanthes</taxon>
    </lineage>
</organism>
<proteinExistence type="predicted"/>
<keyword evidence="4" id="KW-0460">Magnesium</keyword>
<dbReference type="Gene3D" id="1.10.1200.270">
    <property type="entry name" value="Methyltransferase, alpha-helical capping domain"/>
    <property type="match status" value="1"/>
</dbReference>
<dbReference type="EMBL" id="JASCZI010000042">
    <property type="protein sequence ID" value="MED6107568.1"/>
    <property type="molecule type" value="Genomic_DNA"/>
</dbReference>
<keyword evidence="1" id="KW-0489">Methyltransferase</keyword>
<keyword evidence="6" id="KW-1185">Reference proteome</keyword>
<evidence type="ECO:0000256" key="1">
    <source>
        <dbReference type="ARBA" id="ARBA00022603"/>
    </source>
</evidence>
<evidence type="ECO:0000256" key="4">
    <source>
        <dbReference type="ARBA" id="ARBA00022842"/>
    </source>
</evidence>
<evidence type="ECO:0000313" key="6">
    <source>
        <dbReference type="Proteomes" id="UP001341840"/>
    </source>
</evidence>
<evidence type="ECO:0000256" key="2">
    <source>
        <dbReference type="ARBA" id="ARBA00022679"/>
    </source>
</evidence>
<dbReference type="Gene3D" id="3.40.50.150">
    <property type="entry name" value="Vaccinia Virus protein VP39"/>
    <property type="match status" value="1"/>
</dbReference>
<name>A0ABU6Q6W9_9FABA</name>
<dbReference type="InterPro" id="IPR042086">
    <property type="entry name" value="MeTrfase_capping"/>
</dbReference>
<dbReference type="SUPFAM" id="SSF53335">
    <property type="entry name" value="S-adenosyl-L-methionine-dependent methyltransferases"/>
    <property type="match status" value="1"/>
</dbReference>
<dbReference type="InterPro" id="IPR029063">
    <property type="entry name" value="SAM-dependent_MTases_sf"/>
</dbReference>
<gene>
    <name evidence="5" type="ORF">PIB30_015317</name>
</gene>
<evidence type="ECO:0000313" key="5">
    <source>
        <dbReference type="EMBL" id="MED6107568.1"/>
    </source>
</evidence>
<dbReference type="Proteomes" id="UP001341840">
    <property type="component" value="Unassembled WGS sequence"/>
</dbReference>
<dbReference type="InterPro" id="IPR005299">
    <property type="entry name" value="MeTrfase_7"/>
</dbReference>
<reference evidence="5 6" key="1">
    <citation type="journal article" date="2023" name="Plants (Basel)">
        <title>Bridging the Gap: Combining Genomics and Transcriptomics Approaches to Understand Stylosanthes scabra, an Orphan Legume from the Brazilian Caatinga.</title>
        <authorList>
            <person name="Ferreira-Neto J.R.C."/>
            <person name="da Silva M.D."/>
            <person name="Binneck E."/>
            <person name="de Melo N.F."/>
            <person name="da Silva R.H."/>
            <person name="de Melo A.L.T.M."/>
            <person name="Pandolfi V."/>
            <person name="Bustamante F.O."/>
            <person name="Brasileiro-Vidal A.C."/>
            <person name="Benko-Iseppon A.M."/>
        </authorList>
    </citation>
    <scope>NUCLEOTIDE SEQUENCE [LARGE SCALE GENOMIC DNA]</scope>
    <source>
        <tissue evidence="5">Leaves</tissue>
    </source>
</reference>
<protein>
    <submittedName>
        <fullName evidence="5">Uncharacterized protein</fullName>
    </submittedName>
</protein>
<evidence type="ECO:0000256" key="3">
    <source>
        <dbReference type="ARBA" id="ARBA00022723"/>
    </source>
</evidence>
<keyword evidence="3" id="KW-0479">Metal-binding</keyword>
<sequence>MATISNFIHTNGGAGETSYANNSSLQSKLITKAKPMLEQSIRSLYSSSLPSCLKVADLGCSSGPNALKLVSSVIDIVDSISSNLDNHDHEPLAFQFFLNDQFQNDFNNIFESLPHFYERLKEEKGERLSSCFVNATPGSFYGRLFPNNSIDFFHSSSSLHWLSRSPKGLAQGSGLVNKGNIYISSTSPPEVYQAYLDQFQHDFGTFLRSRAKELVQGGGMFLMFLGRDPNSESVSPYEVFGLVLNDMVSEGLIEEAKLDAMNMPRYAATPDEVIQLIESEGSFTLEKLEAINNFWDGDFNKNNGNHDPNMSADFIAKHGRATTEPMLKAEFGEGVIDEIFLRYRKILAMKLEQQMPEFTMLILFMTKK</sequence>
<dbReference type="Pfam" id="PF03492">
    <property type="entry name" value="Methyltransf_7"/>
    <property type="match status" value="1"/>
</dbReference>
<comment type="caution">
    <text evidence="5">The sequence shown here is derived from an EMBL/GenBank/DDBJ whole genome shotgun (WGS) entry which is preliminary data.</text>
</comment>
<keyword evidence="2" id="KW-0808">Transferase</keyword>